<accession>A0A484QGK4</accession>
<proteinExistence type="predicted"/>
<dbReference type="EMBL" id="CAADIH010000005">
    <property type="protein sequence ID" value="VFR36685.1"/>
    <property type="molecule type" value="Genomic_DNA"/>
</dbReference>
<organism evidence="2">
    <name type="scientific">plant metagenome</name>
    <dbReference type="NCBI Taxonomy" id="1297885"/>
    <lineage>
        <taxon>unclassified sequences</taxon>
        <taxon>metagenomes</taxon>
        <taxon>organismal metagenomes</taxon>
    </lineage>
</organism>
<dbReference type="SUPFAM" id="SSF53474">
    <property type="entry name" value="alpha/beta-Hydrolases"/>
    <property type="match status" value="1"/>
</dbReference>
<reference evidence="2" key="1">
    <citation type="submission" date="2019-03" db="EMBL/GenBank/DDBJ databases">
        <authorList>
            <person name="Danneels B."/>
        </authorList>
    </citation>
    <scope>NUCLEOTIDE SEQUENCE</scope>
</reference>
<dbReference type="PRINTS" id="PR00111">
    <property type="entry name" value="ABHYDROLASE"/>
</dbReference>
<keyword evidence="2" id="KW-0378">Hydrolase</keyword>
<dbReference type="InterPro" id="IPR029058">
    <property type="entry name" value="AB_hydrolase_fold"/>
</dbReference>
<dbReference type="GO" id="GO:0016787">
    <property type="term" value="F:hydrolase activity"/>
    <property type="evidence" value="ECO:0007669"/>
    <property type="project" value="UniProtKB-KW"/>
</dbReference>
<dbReference type="Pfam" id="PF00561">
    <property type="entry name" value="Abhydrolase_1"/>
    <property type="match status" value="1"/>
</dbReference>
<gene>
    <name evidence="2" type="ORF">BER2_3924</name>
</gene>
<dbReference type="EC" id="3.7.1.-" evidence="2"/>
<dbReference type="InterPro" id="IPR000639">
    <property type="entry name" value="Epox_hydrolase-like"/>
</dbReference>
<dbReference type="PRINTS" id="PR00412">
    <property type="entry name" value="EPOXHYDRLASE"/>
</dbReference>
<feature type="domain" description="AB hydrolase-1" evidence="1">
    <location>
        <begin position="23"/>
        <end position="261"/>
    </location>
</feature>
<dbReference type="Gene3D" id="3.40.50.1820">
    <property type="entry name" value="alpha/beta hydrolase"/>
    <property type="match status" value="1"/>
</dbReference>
<dbReference type="AlphaFoldDB" id="A0A484QGK4"/>
<evidence type="ECO:0000259" key="1">
    <source>
        <dbReference type="Pfam" id="PF00561"/>
    </source>
</evidence>
<sequence>MADGKFIEIDGVKVHYHDEGAGPALVLLHGSGPGASGWSNFVRNVAPLAKAFRVICPDLPGFGKSDMKPVSASIPGWWAEVIIGLLDKLGIDKAHFVGNSMGGMITLKIALELPQRVDRMVLMGPGGGFPVSSVFPTEGIKTLAGFYDDPGPSLERLKGFISQFVFDPSQLTEELIQQRLEAATDPRIVAQPPMRLGPAGPPEELWRDARLTRLPHETLIIWGREDRVLPLDTGFVLMKQIPRARLLVMPQCGHWVQWEHADEFNRTVGDFLS</sequence>
<dbReference type="PANTHER" id="PTHR46438:SF11">
    <property type="entry name" value="LIPASE-RELATED"/>
    <property type="match status" value="1"/>
</dbReference>
<evidence type="ECO:0000313" key="2">
    <source>
        <dbReference type="EMBL" id="VFR36685.1"/>
    </source>
</evidence>
<protein>
    <submittedName>
        <fullName evidence="2">2-hydroxy-6-oxo-6-phenylhexa-2,4-dienoate hydrolase</fullName>
        <ecNumber evidence="2">3.7.1.-</ecNumber>
    </submittedName>
</protein>
<dbReference type="InterPro" id="IPR000073">
    <property type="entry name" value="AB_hydrolase_1"/>
</dbReference>
<name>A0A484QGK4_9ZZZZ</name>
<dbReference type="PANTHER" id="PTHR46438">
    <property type="entry name" value="ALPHA/BETA-HYDROLASES SUPERFAMILY PROTEIN"/>
    <property type="match status" value="1"/>
</dbReference>